<protein>
    <recommendedName>
        <fullName evidence="1">Integrase zinc-binding domain-containing protein</fullName>
    </recommendedName>
</protein>
<name>A0A8S2NZT2_9BILA</name>
<dbReference type="Gene3D" id="1.10.340.70">
    <property type="match status" value="1"/>
</dbReference>
<organism evidence="2 3">
    <name type="scientific">Didymodactylos carnosus</name>
    <dbReference type="NCBI Taxonomy" id="1234261"/>
    <lineage>
        <taxon>Eukaryota</taxon>
        <taxon>Metazoa</taxon>
        <taxon>Spiralia</taxon>
        <taxon>Gnathifera</taxon>
        <taxon>Rotifera</taxon>
        <taxon>Eurotatoria</taxon>
        <taxon>Bdelloidea</taxon>
        <taxon>Philodinida</taxon>
        <taxon>Philodinidae</taxon>
        <taxon>Didymodactylos</taxon>
    </lineage>
</organism>
<reference evidence="2" key="1">
    <citation type="submission" date="2021-02" db="EMBL/GenBank/DDBJ databases">
        <authorList>
            <person name="Nowell W R."/>
        </authorList>
    </citation>
    <scope>NUCLEOTIDE SEQUENCE</scope>
</reference>
<dbReference type="Pfam" id="PF17921">
    <property type="entry name" value="Integrase_H2C2"/>
    <property type="match status" value="1"/>
</dbReference>
<dbReference type="InterPro" id="IPR041588">
    <property type="entry name" value="Integrase_H2C2"/>
</dbReference>
<dbReference type="AlphaFoldDB" id="A0A8S2NZT2"/>
<proteinExistence type="predicted"/>
<sequence>SYHDHPTSAHFGVQRTWSKLKDRCYWPKMKSTIENYIHACEKCSRFNINRKKPPGKLVPINPPQ</sequence>
<feature type="non-terminal residue" evidence="2">
    <location>
        <position position="1"/>
    </location>
</feature>
<dbReference type="PANTHER" id="PTHR47266">
    <property type="entry name" value="ENDONUCLEASE-RELATED"/>
    <property type="match status" value="1"/>
</dbReference>
<dbReference type="InterPro" id="IPR052160">
    <property type="entry name" value="Gypsy_RT_Integrase-like"/>
</dbReference>
<evidence type="ECO:0000259" key="1">
    <source>
        <dbReference type="Pfam" id="PF17921"/>
    </source>
</evidence>
<feature type="non-terminal residue" evidence="2">
    <location>
        <position position="64"/>
    </location>
</feature>
<feature type="domain" description="Integrase zinc-binding" evidence="1">
    <location>
        <begin position="2"/>
        <end position="47"/>
    </location>
</feature>
<dbReference type="FunFam" id="1.10.340.70:FF:000001">
    <property type="entry name" value="Retrovirus-related Pol polyprotein from transposon gypsy-like Protein"/>
    <property type="match status" value="1"/>
</dbReference>
<evidence type="ECO:0000313" key="3">
    <source>
        <dbReference type="Proteomes" id="UP000681722"/>
    </source>
</evidence>
<dbReference type="Proteomes" id="UP000681722">
    <property type="component" value="Unassembled WGS sequence"/>
</dbReference>
<comment type="caution">
    <text evidence="2">The sequence shown here is derived from an EMBL/GenBank/DDBJ whole genome shotgun (WGS) entry which is preliminary data.</text>
</comment>
<accession>A0A8S2NZT2</accession>
<dbReference type="OrthoDB" id="10062030at2759"/>
<dbReference type="EMBL" id="CAJOBC010016229">
    <property type="protein sequence ID" value="CAF4027001.1"/>
    <property type="molecule type" value="Genomic_DNA"/>
</dbReference>
<gene>
    <name evidence="2" type="ORF">SRO942_LOCUS26453</name>
</gene>
<evidence type="ECO:0000313" key="2">
    <source>
        <dbReference type="EMBL" id="CAF4027001.1"/>
    </source>
</evidence>